<reference evidence="2" key="2">
    <citation type="submission" date="2021-04" db="EMBL/GenBank/DDBJ databases">
        <authorList>
            <person name="Gilroy R."/>
        </authorList>
    </citation>
    <scope>NUCLEOTIDE SEQUENCE</scope>
    <source>
        <strain evidence="2">CHK188-4685</strain>
    </source>
</reference>
<gene>
    <name evidence="2" type="ORF">H9716_13085</name>
</gene>
<dbReference type="Gene3D" id="3.40.50.720">
    <property type="entry name" value="NAD(P)-binding Rossmann-like Domain"/>
    <property type="match status" value="1"/>
</dbReference>
<evidence type="ECO:0000259" key="1">
    <source>
        <dbReference type="Pfam" id="PF01370"/>
    </source>
</evidence>
<protein>
    <submittedName>
        <fullName evidence="2">NAD-dependent epimerase/dehydratase family protein</fullName>
    </submittedName>
</protein>
<reference evidence="2" key="1">
    <citation type="journal article" date="2021" name="PeerJ">
        <title>Extensive microbial diversity within the chicken gut microbiome revealed by metagenomics and culture.</title>
        <authorList>
            <person name="Gilroy R."/>
            <person name="Ravi A."/>
            <person name="Getino M."/>
            <person name="Pursley I."/>
            <person name="Horton D.L."/>
            <person name="Alikhan N.F."/>
            <person name="Baker D."/>
            <person name="Gharbi K."/>
            <person name="Hall N."/>
            <person name="Watson M."/>
            <person name="Adriaenssens E.M."/>
            <person name="Foster-Nyarko E."/>
            <person name="Jarju S."/>
            <person name="Secka A."/>
            <person name="Antonio M."/>
            <person name="Oren A."/>
            <person name="Chaudhuri R.R."/>
            <person name="La Ragione R."/>
            <person name="Hildebrand F."/>
            <person name="Pallen M.J."/>
        </authorList>
    </citation>
    <scope>NUCLEOTIDE SEQUENCE</scope>
    <source>
        <strain evidence="2">CHK188-4685</strain>
    </source>
</reference>
<feature type="domain" description="NAD-dependent epimerase/dehydratase" evidence="1">
    <location>
        <begin position="2"/>
        <end position="43"/>
    </location>
</feature>
<organism evidence="2 3">
    <name type="scientific">Candidatus Enterocloster faecavium</name>
    <dbReference type="NCBI Taxonomy" id="2838560"/>
    <lineage>
        <taxon>Bacteria</taxon>
        <taxon>Bacillati</taxon>
        <taxon>Bacillota</taxon>
        <taxon>Clostridia</taxon>
        <taxon>Lachnospirales</taxon>
        <taxon>Lachnospiraceae</taxon>
        <taxon>Enterocloster</taxon>
    </lineage>
</organism>
<dbReference type="Proteomes" id="UP000886804">
    <property type="component" value="Unassembled WGS sequence"/>
</dbReference>
<name>A0A9D2LA25_9FIRM</name>
<sequence length="48" mass="5229">MILVTGASGQVGKHLLRALSGKGIPARAWIHRKENETALEDAAKEFEK</sequence>
<dbReference type="InterPro" id="IPR001509">
    <property type="entry name" value="Epimerase_deHydtase"/>
</dbReference>
<evidence type="ECO:0000313" key="2">
    <source>
        <dbReference type="EMBL" id="HJB08774.1"/>
    </source>
</evidence>
<dbReference type="InterPro" id="IPR036291">
    <property type="entry name" value="NAD(P)-bd_dom_sf"/>
</dbReference>
<comment type="caution">
    <text evidence="2">The sequence shown here is derived from an EMBL/GenBank/DDBJ whole genome shotgun (WGS) entry which is preliminary data.</text>
</comment>
<proteinExistence type="predicted"/>
<dbReference type="AlphaFoldDB" id="A0A9D2LA25"/>
<evidence type="ECO:0000313" key="3">
    <source>
        <dbReference type="Proteomes" id="UP000886804"/>
    </source>
</evidence>
<accession>A0A9D2LA25</accession>
<dbReference type="Pfam" id="PF01370">
    <property type="entry name" value="Epimerase"/>
    <property type="match status" value="1"/>
</dbReference>
<dbReference type="SUPFAM" id="SSF51735">
    <property type="entry name" value="NAD(P)-binding Rossmann-fold domains"/>
    <property type="match status" value="1"/>
</dbReference>
<dbReference type="EMBL" id="DWYS01000156">
    <property type="protein sequence ID" value="HJB08774.1"/>
    <property type="molecule type" value="Genomic_DNA"/>
</dbReference>